<accession>A0A511ZP24</accession>
<dbReference type="EMBL" id="BJYM01000019">
    <property type="protein sequence ID" value="GEN89188.1"/>
    <property type="molecule type" value="Genomic_DNA"/>
</dbReference>
<evidence type="ECO:0000313" key="2">
    <source>
        <dbReference type="Proteomes" id="UP000321558"/>
    </source>
</evidence>
<evidence type="ECO:0000313" key="1">
    <source>
        <dbReference type="EMBL" id="GEN89188.1"/>
    </source>
</evidence>
<dbReference type="InterPro" id="IPR015424">
    <property type="entry name" value="PyrdxlP-dep_Trfase"/>
</dbReference>
<proteinExistence type="predicted"/>
<comment type="caution">
    <text evidence="1">The sequence shown here is derived from an EMBL/GenBank/DDBJ whole genome shotgun (WGS) entry which is preliminary data.</text>
</comment>
<dbReference type="Proteomes" id="UP000321558">
    <property type="component" value="Unassembled WGS sequence"/>
</dbReference>
<evidence type="ECO:0008006" key="3">
    <source>
        <dbReference type="Google" id="ProtNLM"/>
    </source>
</evidence>
<keyword evidence="2" id="KW-1185">Reference proteome</keyword>
<reference evidence="1 2" key="1">
    <citation type="submission" date="2019-07" db="EMBL/GenBank/DDBJ databases">
        <title>Whole genome shotgun sequence of Oceanobacillus sojae NBRC 105379.</title>
        <authorList>
            <person name="Hosoyama A."/>
            <person name="Uohara A."/>
            <person name="Ohji S."/>
            <person name="Ichikawa N."/>
        </authorList>
    </citation>
    <scope>NUCLEOTIDE SEQUENCE [LARGE SCALE GENOMIC DNA]</scope>
    <source>
        <strain evidence="1 2">NBRC 105379</strain>
    </source>
</reference>
<protein>
    <recommendedName>
        <fullName evidence="3">Aminotransferase class I/classII domain-containing protein</fullName>
    </recommendedName>
</protein>
<dbReference type="InterPro" id="IPR015422">
    <property type="entry name" value="PyrdxlP-dep_Trfase_small"/>
</dbReference>
<name>A0A511ZP24_9BACI</name>
<dbReference type="SUPFAM" id="SSF53383">
    <property type="entry name" value="PLP-dependent transferases"/>
    <property type="match status" value="1"/>
</dbReference>
<dbReference type="RefSeq" id="WP_246145236.1">
    <property type="nucleotide sequence ID" value="NZ_BJYM01000019.1"/>
</dbReference>
<gene>
    <name evidence="1" type="ORF">OSO01_39270</name>
</gene>
<dbReference type="Gene3D" id="3.90.1150.10">
    <property type="entry name" value="Aspartate Aminotransferase, domain 1"/>
    <property type="match status" value="1"/>
</dbReference>
<organism evidence="1 2">
    <name type="scientific">Oceanobacillus sojae</name>
    <dbReference type="NCBI Taxonomy" id="582851"/>
    <lineage>
        <taxon>Bacteria</taxon>
        <taxon>Bacillati</taxon>
        <taxon>Bacillota</taxon>
        <taxon>Bacilli</taxon>
        <taxon>Bacillales</taxon>
        <taxon>Bacillaceae</taxon>
        <taxon>Oceanobacillus</taxon>
    </lineage>
</organism>
<sequence>MKNKFAERTQLVKPSETREILKITARPEVISFAGGLPAPELFPVEDVKEVCNRVLTEEGTTSLL</sequence>
<dbReference type="AlphaFoldDB" id="A0A511ZP24"/>